<dbReference type="EMBL" id="LGLK01000057">
    <property type="protein sequence ID" value="KPC17770.1"/>
    <property type="molecule type" value="Genomic_DNA"/>
</dbReference>
<name>A0ABR5KT12_PSEAV</name>
<protein>
    <submittedName>
        <fullName evidence="1">Uncharacterized protein</fullName>
    </submittedName>
</protein>
<proteinExistence type="predicted"/>
<organism evidence="1 2">
    <name type="scientific">Pseudomonas amygdali pv. lachrymans</name>
    <name type="common">Pseudomonas syringae pv. lachrymans</name>
    <dbReference type="NCBI Taxonomy" id="53707"/>
    <lineage>
        <taxon>Bacteria</taxon>
        <taxon>Pseudomonadati</taxon>
        <taxon>Pseudomonadota</taxon>
        <taxon>Gammaproteobacteria</taxon>
        <taxon>Pseudomonadales</taxon>
        <taxon>Pseudomonadaceae</taxon>
        <taxon>Pseudomonas</taxon>
        <taxon>Pseudomonas amygdali</taxon>
    </lineage>
</organism>
<comment type="caution">
    <text evidence="1">The sequence shown here is derived from an EMBL/GenBank/DDBJ whole genome shotgun (WGS) entry which is preliminary data.</text>
</comment>
<gene>
    <name evidence="1" type="ORF">AC499_0972</name>
</gene>
<sequence>MDKLMMTDDMRRMINILVDWMLIQKQAPDCIFSLEVVNLVLGAPDDHALRMRFALSLALGIEPDNVRDVLKTDSGAASIEELLARCSRVFLKT</sequence>
<reference evidence="1 2" key="1">
    <citation type="submission" date="2015-10" db="EMBL/GenBank/DDBJ databases">
        <title>Comparative genomics and high-throughput reverse genetic screens identify a new phytobacterial MAMP and an Arabidopsis receptor required for immune elicitation.</title>
        <authorList>
            <person name="Mott G.A."/>
            <person name="Thakur S."/>
            <person name="Wang P.W."/>
            <person name="Desveaux D."/>
            <person name="Guttman D.S."/>
        </authorList>
    </citation>
    <scope>NUCLEOTIDE SEQUENCE [LARGE SCALE GENOMIC DNA]</scope>
    <source>
        <strain evidence="1 2">107</strain>
    </source>
</reference>
<keyword evidence="2" id="KW-1185">Reference proteome</keyword>
<evidence type="ECO:0000313" key="2">
    <source>
        <dbReference type="Proteomes" id="UP000037943"/>
    </source>
</evidence>
<accession>A0ABR5KT12</accession>
<dbReference type="Proteomes" id="UP000037943">
    <property type="component" value="Unassembled WGS sequence"/>
</dbReference>
<evidence type="ECO:0000313" key="1">
    <source>
        <dbReference type="EMBL" id="KPC17770.1"/>
    </source>
</evidence>